<keyword evidence="3 5" id="KW-1133">Transmembrane helix</keyword>
<organism evidence="7 8">
    <name type="scientific">Parageobacillus toebii</name>
    <dbReference type="NCBI Taxonomy" id="153151"/>
    <lineage>
        <taxon>Bacteria</taxon>
        <taxon>Bacillati</taxon>
        <taxon>Bacillota</taxon>
        <taxon>Bacilli</taxon>
        <taxon>Bacillales</taxon>
        <taxon>Anoxybacillaceae</taxon>
        <taxon>Parageobacillus</taxon>
    </lineage>
</organism>
<comment type="caution">
    <text evidence="7">The sequence shown here is derived from an EMBL/GenBank/DDBJ whole genome shotgun (WGS) entry which is preliminary data.</text>
</comment>
<dbReference type="PANTHER" id="PTHR37422">
    <property type="entry name" value="TEICHURONIC ACID BIOSYNTHESIS PROTEIN TUAE"/>
    <property type="match status" value="1"/>
</dbReference>
<evidence type="ECO:0000259" key="6">
    <source>
        <dbReference type="Pfam" id="PF04932"/>
    </source>
</evidence>
<feature type="transmembrane region" description="Helical" evidence="5">
    <location>
        <begin position="191"/>
        <end position="208"/>
    </location>
</feature>
<dbReference type="Pfam" id="PF04932">
    <property type="entry name" value="Wzy_C"/>
    <property type="match status" value="1"/>
</dbReference>
<feature type="transmembrane region" description="Helical" evidence="5">
    <location>
        <begin position="369"/>
        <end position="389"/>
    </location>
</feature>
<dbReference type="PANTHER" id="PTHR37422:SF13">
    <property type="entry name" value="LIPOPOLYSACCHARIDE BIOSYNTHESIS PROTEIN PA4999-RELATED"/>
    <property type="match status" value="1"/>
</dbReference>
<evidence type="ECO:0000256" key="4">
    <source>
        <dbReference type="ARBA" id="ARBA00023136"/>
    </source>
</evidence>
<gene>
    <name evidence="7" type="ORF">B4110_3669</name>
</gene>
<evidence type="ECO:0000256" key="3">
    <source>
        <dbReference type="ARBA" id="ARBA00022989"/>
    </source>
</evidence>
<feature type="transmembrane region" description="Helical" evidence="5">
    <location>
        <begin position="396"/>
        <end position="417"/>
    </location>
</feature>
<comment type="subcellular location">
    <subcellularLocation>
        <location evidence="1">Membrane</location>
        <topology evidence="1">Multi-pass membrane protein</topology>
    </subcellularLocation>
</comment>
<feature type="transmembrane region" description="Helical" evidence="5">
    <location>
        <begin position="259"/>
        <end position="284"/>
    </location>
</feature>
<protein>
    <recommendedName>
        <fullName evidence="6">O-antigen ligase-related domain-containing protein</fullName>
    </recommendedName>
</protein>
<feature type="transmembrane region" description="Helical" evidence="5">
    <location>
        <begin position="74"/>
        <end position="90"/>
    </location>
</feature>
<keyword evidence="2 5" id="KW-0812">Transmembrane</keyword>
<dbReference type="EMBL" id="LQYW01000027">
    <property type="protein sequence ID" value="KYD31976.1"/>
    <property type="molecule type" value="Genomic_DNA"/>
</dbReference>
<feature type="domain" description="O-antigen ligase-related" evidence="6">
    <location>
        <begin position="219"/>
        <end position="382"/>
    </location>
</feature>
<feature type="transmembrane region" description="Helical" evidence="5">
    <location>
        <begin position="47"/>
        <end position="67"/>
    </location>
</feature>
<feature type="transmembrane region" description="Helical" evidence="5">
    <location>
        <begin position="132"/>
        <end position="150"/>
    </location>
</feature>
<dbReference type="PATRIC" id="fig|153151.4.peg.1493"/>
<feature type="transmembrane region" description="Helical" evidence="5">
    <location>
        <begin position="220"/>
        <end position="247"/>
    </location>
</feature>
<proteinExistence type="predicted"/>
<reference evidence="7 8" key="1">
    <citation type="submission" date="2016-01" db="EMBL/GenBank/DDBJ databases">
        <title>Draft Genome Sequences of Seven Thermophilic Sporeformers Isolated from Foods.</title>
        <authorList>
            <person name="Berendsen E.M."/>
            <person name="Wells-Bennik M.H."/>
            <person name="Krawcyk A.O."/>
            <person name="De Jong A."/>
            <person name="Holsappel S."/>
            <person name="Eijlander R.T."/>
            <person name="Kuipers O.P."/>
        </authorList>
    </citation>
    <scope>NUCLEOTIDE SEQUENCE [LARGE SCALE GENOMIC DNA]</scope>
    <source>
        <strain evidence="7 8">B4110</strain>
    </source>
</reference>
<dbReference type="Proteomes" id="UP000075324">
    <property type="component" value="Unassembled WGS sequence"/>
</dbReference>
<evidence type="ECO:0000313" key="8">
    <source>
        <dbReference type="Proteomes" id="UP000075324"/>
    </source>
</evidence>
<dbReference type="InterPro" id="IPR007016">
    <property type="entry name" value="O-antigen_ligase-rel_domated"/>
</dbReference>
<accession>A0A150N5Q4</accession>
<keyword evidence="4 5" id="KW-0472">Membrane</keyword>
<evidence type="ECO:0000256" key="2">
    <source>
        <dbReference type="ARBA" id="ARBA00022692"/>
    </source>
</evidence>
<dbReference type="InterPro" id="IPR051533">
    <property type="entry name" value="WaaL-like"/>
</dbReference>
<sequence length="459" mass="51361">MENSYLNKNVFSSTYNIELNISNILAFFIGFTLWFPSFAIINIGNRVGVQIVLPIALIYFLLMIFSTSKINKKLFLVIFLWIFILIISTLSSNYPQDSFMGFLRYIMQFIVLFSGSYIAMRIPDRKWFIKGYINGALISTIYAIYQFFAFRNNWPFATLLQNNVSQPLKASAFGSQEFDSRSFAFTPEPSMFVELLLPAIMIQIVLILNKVSLKSVSILLLLLSGLVVSGSMSGYAVLFISLLILAMCYPVFRKNYFKLLIVCLIIAFLIVILVSTLPSFAVIFNGVVYRILTIHEQILALSSLSLVSGYGYDYSTLSRLASTIAGIKVFIANPFVGTGTGASVAEAISSQIPPNIEQRIAASSLPVQIAAEQGIGGLLLLFYLTFIAIKKSYKNYINFVVFIVVLVHSFTTSSGVWDLPFWFLIGMAASTTDSTDSDILKKNEALGRKRNESIYSIWR</sequence>
<name>A0A150N5Q4_9BACL</name>
<evidence type="ECO:0000256" key="1">
    <source>
        <dbReference type="ARBA" id="ARBA00004141"/>
    </source>
</evidence>
<dbReference type="GO" id="GO:0016020">
    <property type="term" value="C:membrane"/>
    <property type="evidence" value="ECO:0007669"/>
    <property type="project" value="UniProtKB-SubCell"/>
</dbReference>
<feature type="transmembrane region" description="Helical" evidence="5">
    <location>
        <begin position="21"/>
        <end position="41"/>
    </location>
</feature>
<feature type="transmembrane region" description="Helical" evidence="5">
    <location>
        <begin position="102"/>
        <end position="120"/>
    </location>
</feature>
<dbReference type="RefSeq" id="WP_062677544.1">
    <property type="nucleotide sequence ID" value="NZ_LQYW01000027.1"/>
</dbReference>
<evidence type="ECO:0000256" key="5">
    <source>
        <dbReference type="SAM" id="Phobius"/>
    </source>
</evidence>
<dbReference type="AlphaFoldDB" id="A0A150N5Q4"/>
<evidence type="ECO:0000313" key="7">
    <source>
        <dbReference type="EMBL" id="KYD31976.1"/>
    </source>
</evidence>